<comment type="caution">
    <text evidence="2">The sequence shown here is derived from an EMBL/GenBank/DDBJ whole genome shotgun (WGS) entry which is preliminary data.</text>
</comment>
<evidence type="ECO:0000256" key="1">
    <source>
        <dbReference type="SAM" id="MobiDB-lite"/>
    </source>
</evidence>
<sequence>MSKLKSLLKLLNEPGPMVVLAVVIAMLVGIAGPASAQFFNFNPFASPRPAPRGGGGGGGGWFGGDFFAPFQPQQPKRVPQDYSKAPPPEKRDGTPERYVLVLGDGMADWLAYGLEDAYSEQPDMGVTRKIKTNSGLIKYQPKGEPSDWAAAAKGILATERADAIVIMLGLNDRLPLREPAVDKTKDDKAKKDAKTKPGETKPGDAKPGDTKAGEAKPGDAKTADGKAADPKAAEAKPDGKPDTKADAAAKPADSDLPQDEVDNDTPATAAPEKTARSPNGIYDFRDERWIELYSKKIEEMIAVAKSKGVPVLWVGLPAVRGPKGTADTLFLDSLYRDVAGKAGITYVDVWDGFVDEAGRFLQKGPDFEGQIRQLRSYDGVYFTKAGARKLAHYAEREINRLLAARSSPLELPTEPATPDANAVPGQPAPRPMAGPILPLVASSVGTDQLLGGPGSRPAAVDPLAARTLVKGEALSPPAGRADDYVWPRREIGREQAKEPPKEQSKPDTPMATTTPGTAPGEPAAGAPAASQRPRRLTTPGATSPAQAPQQPSQAPRDFFGFGTPQQAQPPRPPAARNPNAPPRPPAPVGRAAAVLDSPWR</sequence>
<dbReference type="Gene3D" id="3.40.50.1110">
    <property type="entry name" value="SGNH hydrolase"/>
    <property type="match status" value="1"/>
</dbReference>
<proteinExistence type="predicted"/>
<feature type="compositionally biased region" description="Low complexity" evidence="1">
    <location>
        <begin position="537"/>
        <end position="555"/>
    </location>
</feature>
<evidence type="ECO:0000313" key="3">
    <source>
        <dbReference type="Proteomes" id="UP001314635"/>
    </source>
</evidence>
<feature type="compositionally biased region" description="Basic and acidic residues" evidence="1">
    <location>
        <begin position="492"/>
        <end position="505"/>
    </location>
</feature>
<dbReference type="SUPFAM" id="SSF52266">
    <property type="entry name" value="SGNH hydrolase"/>
    <property type="match status" value="1"/>
</dbReference>
<feature type="region of interest" description="Disordered" evidence="1">
    <location>
        <begin position="492"/>
        <end position="600"/>
    </location>
</feature>
<feature type="region of interest" description="Disordered" evidence="1">
    <location>
        <begin position="409"/>
        <end position="429"/>
    </location>
</feature>
<feature type="compositionally biased region" description="Low complexity" evidence="1">
    <location>
        <begin position="508"/>
        <end position="529"/>
    </location>
</feature>
<dbReference type="Proteomes" id="UP001314635">
    <property type="component" value="Unassembled WGS sequence"/>
</dbReference>
<gene>
    <name evidence="2" type="ORF">JQ619_29560</name>
</gene>
<protein>
    <submittedName>
        <fullName evidence="2">DUF459 domain-containing protein</fullName>
    </submittedName>
</protein>
<feature type="region of interest" description="Disordered" evidence="1">
    <location>
        <begin position="179"/>
        <end position="279"/>
    </location>
</feature>
<name>A0ABS5GF19_9BRAD</name>
<feature type="compositionally biased region" description="Pro residues" evidence="1">
    <location>
        <begin position="567"/>
        <end position="587"/>
    </location>
</feature>
<dbReference type="InterPro" id="IPR007407">
    <property type="entry name" value="DUF459"/>
</dbReference>
<reference evidence="3" key="1">
    <citation type="journal article" date="2021" name="ISME J.">
        <title>Evolutionary origin and ecological implication of a unique nif island in free-living Bradyrhizobium lineages.</title>
        <authorList>
            <person name="Tao J."/>
        </authorList>
    </citation>
    <scope>NUCLEOTIDE SEQUENCE [LARGE SCALE GENOMIC DNA]</scope>
    <source>
        <strain evidence="3">SZCCT0094</strain>
    </source>
</reference>
<dbReference type="InterPro" id="IPR036514">
    <property type="entry name" value="SGNH_hydro_sf"/>
</dbReference>
<dbReference type="RefSeq" id="WP_172236043.1">
    <property type="nucleotide sequence ID" value="NZ_JABFDP010000006.1"/>
</dbReference>
<dbReference type="EMBL" id="JAFCLK010000034">
    <property type="protein sequence ID" value="MBR1139910.1"/>
    <property type="molecule type" value="Genomic_DNA"/>
</dbReference>
<keyword evidence="3" id="KW-1185">Reference proteome</keyword>
<accession>A0ABS5GF19</accession>
<organism evidence="2 3">
    <name type="scientific">Bradyrhizobium denitrificans</name>
    <dbReference type="NCBI Taxonomy" id="2734912"/>
    <lineage>
        <taxon>Bacteria</taxon>
        <taxon>Pseudomonadati</taxon>
        <taxon>Pseudomonadota</taxon>
        <taxon>Alphaproteobacteria</taxon>
        <taxon>Hyphomicrobiales</taxon>
        <taxon>Nitrobacteraceae</taxon>
        <taxon>Bradyrhizobium</taxon>
    </lineage>
</organism>
<feature type="region of interest" description="Disordered" evidence="1">
    <location>
        <begin position="73"/>
        <end position="95"/>
    </location>
</feature>
<evidence type="ECO:0000313" key="2">
    <source>
        <dbReference type="EMBL" id="MBR1139910.1"/>
    </source>
</evidence>
<feature type="compositionally biased region" description="Basic and acidic residues" evidence="1">
    <location>
        <begin position="179"/>
        <end position="247"/>
    </location>
</feature>
<dbReference type="Pfam" id="PF04311">
    <property type="entry name" value="DUF459"/>
    <property type="match status" value="2"/>
</dbReference>